<proteinExistence type="predicted"/>
<reference evidence="1 2" key="1">
    <citation type="submission" date="2024-06" db="EMBL/GenBank/DDBJ databases">
        <authorList>
            <person name="Kaempfer P."/>
            <person name="Viver T."/>
        </authorList>
    </citation>
    <scope>NUCLEOTIDE SEQUENCE [LARGE SCALE GENOMIC DNA]</scope>
    <source>
        <strain evidence="1 2">ST-37</strain>
    </source>
</reference>
<accession>A0ABW8XYV4</accession>
<dbReference type="EMBL" id="JBELPY010000001">
    <property type="protein sequence ID" value="MFL9833099.1"/>
    <property type="molecule type" value="Genomic_DNA"/>
</dbReference>
<evidence type="ECO:0000313" key="1">
    <source>
        <dbReference type="EMBL" id="MFL9833099.1"/>
    </source>
</evidence>
<keyword evidence="2" id="KW-1185">Reference proteome</keyword>
<evidence type="ECO:0008006" key="3">
    <source>
        <dbReference type="Google" id="ProtNLM"/>
    </source>
</evidence>
<dbReference type="Proteomes" id="UP001629058">
    <property type="component" value="Unassembled WGS sequence"/>
</dbReference>
<sequence>MKNILKNAKKLKQADLKNIVGGIKGGTPDLSLCGCSCSGAVTGPEYCVYYIGCPQVYTCNDVY</sequence>
<evidence type="ECO:0000313" key="2">
    <source>
        <dbReference type="Proteomes" id="UP001629058"/>
    </source>
</evidence>
<dbReference type="RefSeq" id="WP_408087597.1">
    <property type="nucleotide sequence ID" value="NZ_JBELPY010000001.1"/>
</dbReference>
<organism evidence="1 2">
    <name type="scientific">Chryseobacterium terrae</name>
    <dbReference type="NCBI Taxonomy" id="3163299"/>
    <lineage>
        <taxon>Bacteria</taxon>
        <taxon>Pseudomonadati</taxon>
        <taxon>Bacteroidota</taxon>
        <taxon>Flavobacteriia</taxon>
        <taxon>Flavobacteriales</taxon>
        <taxon>Weeksellaceae</taxon>
        <taxon>Chryseobacterium group</taxon>
        <taxon>Chryseobacterium</taxon>
    </lineage>
</organism>
<gene>
    <name evidence="1" type="ORF">ABS765_03540</name>
</gene>
<protein>
    <recommendedName>
        <fullName evidence="3">Bacteriocin-type signal sequence-containing protein</fullName>
    </recommendedName>
</protein>
<name>A0ABW8XYV4_9FLAO</name>
<comment type="caution">
    <text evidence="1">The sequence shown here is derived from an EMBL/GenBank/DDBJ whole genome shotgun (WGS) entry which is preliminary data.</text>
</comment>